<keyword evidence="4" id="KW-0378">Hydrolase</keyword>
<evidence type="ECO:0000256" key="1">
    <source>
        <dbReference type="SAM" id="MobiDB-lite"/>
    </source>
</evidence>
<keyword evidence="2" id="KW-1133">Transmembrane helix</keyword>
<dbReference type="GO" id="GO:0004175">
    <property type="term" value="F:endopeptidase activity"/>
    <property type="evidence" value="ECO:0007669"/>
    <property type="project" value="UniProtKB-ARBA"/>
</dbReference>
<dbReference type="InterPro" id="IPR052710">
    <property type="entry name" value="CAAX_protease"/>
</dbReference>
<feature type="transmembrane region" description="Helical" evidence="2">
    <location>
        <begin position="143"/>
        <end position="162"/>
    </location>
</feature>
<dbReference type="AlphaFoldDB" id="A0A375I0F5"/>
<evidence type="ECO:0000259" key="3">
    <source>
        <dbReference type="Pfam" id="PF02517"/>
    </source>
</evidence>
<keyword evidence="5" id="KW-1185">Reference proteome</keyword>
<sequence length="267" mass="29433">MTRTRTARITIACAIAYILVMGLGNAIVHNFSHVSYGDTNYVRAMLPFLFLLAAGTLCCFLVRRKQLAPVSNERGRLPLFLLLFLPLVGMALFYVFTNGELSAAFLTPLVATLLVGFAEEMMFRRILYMGLLREPGGQSLKGALLVSSVVFSLLHSVNVLAGSPFSNVLVQLVTTFVAGLFYALMYDYTRNIGLLIASHFLWDYLLLGGAATKIPVFGVVITMLNVAQFIIVVVFLVQRWKQEKAHETAQQAAAPRDHDSMNTTTGM</sequence>
<feature type="transmembrane region" description="Helical" evidence="2">
    <location>
        <begin position="75"/>
        <end position="96"/>
    </location>
</feature>
<reference evidence="5" key="1">
    <citation type="submission" date="2018-02" db="EMBL/GenBank/DDBJ databases">
        <authorList>
            <person name="Hornung B."/>
        </authorList>
    </citation>
    <scope>NUCLEOTIDE SEQUENCE [LARGE SCALE GENOMIC DNA]</scope>
</reference>
<evidence type="ECO:0000256" key="2">
    <source>
        <dbReference type="SAM" id="Phobius"/>
    </source>
</evidence>
<dbReference type="RefSeq" id="WP_182858597.1">
    <property type="nucleotide sequence ID" value="NZ_OMOH01000004.1"/>
</dbReference>
<dbReference type="GO" id="GO:0080120">
    <property type="term" value="P:CAAX-box protein maturation"/>
    <property type="evidence" value="ECO:0007669"/>
    <property type="project" value="UniProtKB-ARBA"/>
</dbReference>
<accession>A0A375I0F5</accession>
<protein>
    <submittedName>
        <fullName evidence="4">CAAX protease self-immunity</fullName>
    </submittedName>
</protein>
<dbReference type="InterPro" id="IPR003675">
    <property type="entry name" value="Rce1/LyrA-like_dom"/>
</dbReference>
<dbReference type="EMBL" id="OMOH01000004">
    <property type="protein sequence ID" value="SPF68286.1"/>
    <property type="molecule type" value="Genomic_DNA"/>
</dbReference>
<feature type="transmembrane region" description="Helical" evidence="2">
    <location>
        <begin position="44"/>
        <end position="63"/>
    </location>
</feature>
<feature type="transmembrane region" description="Helical" evidence="2">
    <location>
        <begin position="168"/>
        <end position="185"/>
    </location>
</feature>
<name>A0A375I0F5_9ACTN</name>
<keyword evidence="2" id="KW-0472">Membrane</keyword>
<feature type="transmembrane region" description="Helical" evidence="2">
    <location>
        <begin position="102"/>
        <end position="123"/>
    </location>
</feature>
<feature type="region of interest" description="Disordered" evidence="1">
    <location>
        <begin position="248"/>
        <end position="267"/>
    </location>
</feature>
<evidence type="ECO:0000313" key="4">
    <source>
        <dbReference type="EMBL" id="SPF68286.1"/>
    </source>
</evidence>
<feature type="domain" description="CAAX prenyl protease 2/Lysostaphin resistance protein A-like" evidence="3">
    <location>
        <begin position="105"/>
        <end position="204"/>
    </location>
</feature>
<dbReference type="GO" id="GO:0006508">
    <property type="term" value="P:proteolysis"/>
    <property type="evidence" value="ECO:0007669"/>
    <property type="project" value="UniProtKB-KW"/>
</dbReference>
<dbReference type="Proteomes" id="UP000265962">
    <property type="component" value="Unassembled WGS sequence"/>
</dbReference>
<proteinExistence type="predicted"/>
<dbReference type="Pfam" id="PF02517">
    <property type="entry name" value="Rce1-like"/>
    <property type="match status" value="1"/>
</dbReference>
<keyword evidence="2" id="KW-0812">Transmembrane</keyword>
<evidence type="ECO:0000313" key="5">
    <source>
        <dbReference type="Proteomes" id="UP000265962"/>
    </source>
</evidence>
<feature type="transmembrane region" description="Helical" evidence="2">
    <location>
        <begin position="12"/>
        <end position="32"/>
    </location>
</feature>
<gene>
    <name evidence="4" type="ORF">PROPJV5_1229</name>
</gene>
<feature type="transmembrane region" description="Helical" evidence="2">
    <location>
        <begin position="192"/>
        <end position="210"/>
    </location>
</feature>
<organism evidence="4 5">
    <name type="scientific">Propionibacterium ruminifibrarum</name>
    <dbReference type="NCBI Taxonomy" id="1962131"/>
    <lineage>
        <taxon>Bacteria</taxon>
        <taxon>Bacillati</taxon>
        <taxon>Actinomycetota</taxon>
        <taxon>Actinomycetes</taxon>
        <taxon>Propionibacteriales</taxon>
        <taxon>Propionibacteriaceae</taxon>
        <taxon>Propionibacterium</taxon>
    </lineage>
</organism>
<dbReference type="PANTHER" id="PTHR36435">
    <property type="entry name" value="SLR1288 PROTEIN"/>
    <property type="match status" value="1"/>
</dbReference>
<keyword evidence="4" id="KW-0645">Protease</keyword>
<dbReference type="PANTHER" id="PTHR36435:SF1">
    <property type="entry name" value="CAAX AMINO TERMINAL PROTEASE FAMILY PROTEIN"/>
    <property type="match status" value="1"/>
</dbReference>
<feature type="transmembrane region" description="Helical" evidence="2">
    <location>
        <begin position="216"/>
        <end position="237"/>
    </location>
</feature>